<reference evidence="1" key="1">
    <citation type="submission" date="2021-06" db="EMBL/GenBank/DDBJ databases">
        <authorList>
            <person name="Kallberg Y."/>
            <person name="Tangrot J."/>
            <person name="Rosling A."/>
        </authorList>
    </citation>
    <scope>NUCLEOTIDE SEQUENCE</scope>
    <source>
        <strain evidence="1">MA461A</strain>
    </source>
</reference>
<protein>
    <submittedName>
        <fullName evidence="1">22745_t:CDS:1</fullName>
    </submittedName>
</protein>
<dbReference type="EMBL" id="CAJVQC010099637">
    <property type="protein sequence ID" value="CAG8830659.1"/>
    <property type="molecule type" value="Genomic_DNA"/>
</dbReference>
<evidence type="ECO:0000313" key="1">
    <source>
        <dbReference type="EMBL" id="CAG8830659.1"/>
    </source>
</evidence>
<name>A0ACA9S986_9GLOM</name>
<gene>
    <name evidence="1" type="ORF">RPERSI_LOCUS27872</name>
</gene>
<evidence type="ECO:0000313" key="2">
    <source>
        <dbReference type="Proteomes" id="UP000789920"/>
    </source>
</evidence>
<sequence>VLASGGVLVLFKTIGEKLKTNKDNIISLVEATKKAASDKVFMPTFLPISDELLENDELVD</sequence>
<proteinExistence type="predicted"/>
<dbReference type="Proteomes" id="UP000789920">
    <property type="component" value="Unassembled WGS sequence"/>
</dbReference>
<feature type="non-terminal residue" evidence="1">
    <location>
        <position position="60"/>
    </location>
</feature>
<comment type="caution">
    <text evidence="1">The sequence shown here is derived from an EMBL/GenBank/DDBJ whole genome shotgun (WGS) entry which is preliminary data.</text>
</comment>
<feature type="non-terminal residue" evidence="1">
    <location>
        <position position="1"/>
    </location>
</feature>
<organism evidence="1 2">
    <name type="scientific">Racocetra persica</name>
    <dbReference type="NCBI Taxonomy" id="160502"/>
    <lineage>
        <taxon>Eukaryota</taxon>
        <taxon>Fungi</taxon>
        <taxon>Fungi incertae sedis</taxon>
        <taxon>Mucoromycota</taxon>
        <taxon>Glomeromycotina</taxon>
        <taxon>Glomeromycetes</taxon>
        <taxon>Diversisporales</taxon>
        <taxon>Gigasporaceae</taxon>
        <taxon>Racocetra</taxon>
    </lineage>
</organism>
<keyword evidence="2" id="KW-1185">Reference proteome</keyword>
<accession>A0ACA9S986</accession>